<evidence type="ECO:0000256" key="1">
    <source>
        <dbReference type="SAM" id="SignalP"/>
    </source>
</evidence>
<sequence length="297" mass="33040">MKNRNYLKWILSFICCMFLTSCSLIDFSEDCTYYGDVEIRPDWSGLEKGETKPLLTDIYLLSPQRNYTYSITSDTLVTGIRAVSYKVLACNAYGLEDISFSGMDCPETAQAEVSTYKENDRLYTVLAPALYAANADLTVIPFERVVSEPVLKPAIRQINIDFVVVDNSGVGVSSINGELSGIAYKYGFKRLDELGSSAWLAFGSVRNEEKSNVFFSDLRVFGVNPDKQATGRIDNLMDIALQTSDGNIYREAIDLTNVFSGFTTRIINITIEIRLGLIDMEVEVTGWDVSDGGTIEL</sequence>
<proteinExistence type="predicted"/>
<evidence type="ECO:0000313" key="2">
    <source>
        <dbReference type="EMBL" id="MFC4675249.1"/>
    </source>
</evidence>
<gene>
    <name evidence="2" type="ORF">ACFO6W_16230</name>
</gene>
<evidence type="ECO:0008006" key="4">
    <source>
        <dbReference type="Google" id="ProtNLM"/>
    </source>
</evidence>
<keyword evidence="3" id="KW-1185">Reference proteome</keyword>
<accession>A0ABV9KYB6</accession>
<dbReference type="RefSeq" id="WP_379998317.1">
    <property type="nucleotide sequence ID" value="NZ_JBHSGN010000094.1"/>
</dbReference>
<dbReference type="EMBL" id="JBHSGN010000094">
    <property type="protein sequence ID" value="MFC4675249.1"/>
    <property type="molecule type" value="Genomic_DNA"/>
</dbReference>
<protein>
    <recommendedName>
        <fullName evidence="4">DUF1735 domain-containing protein</fullName>
    </recommendedName>
</protein>
<dbReference type="Proteomes" id="UP001596023">
    <property type="component" value="Unassembled WGS sequence"/>
</dbReference>
<feature type="signal peptide" evidence="1">
    <location>
        <begin position="1"/>
        <end position="28"/>
    </location>
</feature>
<evidence type="ECO:0000313" key="3">
    <source>
        <dbReference type="Proteomes" id="UP001596023"/>
    </source>
</evidence>
<keyword evidence="1" id="KW-0732">Signal</keyword>
<comment type="caution">
    <text evidence="2">The sequence shown here is derived from an EMBL/GenBank/DDBJ whole genome shotgun (WGS) entry which is preliminary data.</text>
</comment>
<organism evidence="2 3">
    <name type="scientific">Dysgonomonas termitidis</name>
    <dbReference type="NCBI Taxonomy" id="1516126"/>
    <lineage>
        <taxon>Bacteria</taxon>
        <taxon>Pseudomonadati</taxon>
        <taxon>Bacteroidota</taxon>
        <taxon>Bacteroidia</taxon>
        <taxon>Bacteroidales</taxon>
        <taxon>Dysgonomonadaceae</taxon>
        <taxon>Dysgonomonas</taxon>
    </lineage>
</organism>
<name>A0ABV9KYB6_9BACT</name>
<feature type="chain" id="PRO_5047303708" description="DUF1735 domain-containing protein" evidence="1">
    <location>
        <begin position="29"/>
        <end position="297"/>
    </location>
</feature>
<reference evidence="3" key="1">
    <citation type="journal article" date="2019" name="Int. J. Syst. Evol. Microbiol.">
        <title>The Global Catalogue of Microorganisms (GCM) 10K type strain sequencing project: providing services to taxonomists for standard genome sequencing and annotation.</title>
        <authorList>
            <consortium name="The Broad Institute Genomics Platform"/>
            <consortium name="The Broad Institute Genome Sequencing Center for Infectious Disease"/>
            <person name="Wu L."/>
            <person name="Ma J."/>
        </authorList>
    </citation>
    <scope>NUCLEOTIDE SEQUENCE [LARGE SCALE GENOMIC DNA]</scope>
    <source>
        <strain evidence="3">CCUG 66188</strain>
    </source>
</reference>
<dbReference type="PROSITE" id="PS51257">
    <property type="entry name" value="PROKAR_LIPOPROTEIN"/>
    <property type="match status" value="1"/>
</dbReference>